<organism evidence="1 2">
    <name type="scientific">Flavobacterium arundinis</name>
    <dbReference type="NCBI Taxonomy" id="3139143"/>
    <lineage>
        <taxon>Bacteria</taxon>
        <taxon>Pseudomonadati</taxon>
        <taxon>Bacteroidota</taxon>
        <taxon>Flavobacteriia</taxon>
        <taxon>Flavobacteriales</taxon>
        <taxon>Flavobacteriaceae</taxon>
        <taxon>Flavobacterium</taxon>
    </lineage>
</organism>
<dbReference type="RefSeq" id="WP_341695895.1">
    <property type="nucleotide sequence ID" value="NZ_JBBYHR010000002.1"/>
</dbReference>
<protein>
    <recommendedName>
        <fullName evidence="3">Toxin-antitoxin system, antitoxin component, ribbon-helix-helix domain protein</fullName>
    </recommendedName>
</protein>
<proteinExistence type="predicted"/>
<evidence type="ECO:0008006" key="3">
    <source>
        <dbReference type="Google" id="ProtNLM"/>
    </source>
</evidence>
<gene>
    <name evidence="1" type="ORF">AAEO56_04835</name>
</gene>
<evidence type="ECO:0000313" key="2">
    <source>
        <dbReference type="Proteomes" id="UP001464555"/>
    </source>
</evidence>
<sequence length="83" mass="9976">MLQQKNRKEIALDDQTIALLQVQAEMEGRKLKNYMEHVLREKANSFELSDEYKAMMDDMLDRHEKGQINYTPWKEVKSKLFKK</sequence>
<name>A0ABU9HUS8_9FLAO</name>
<evidence type="ECO:0000313" key="1">
    <source>
        <dbReference type="EMBL" id="MEL1243579.1"/>
    </source>
</evidence>
<accession>A0ABU9HUS8</accession>
<comment type="caution">
    <text evidence="1">The sequence shown here is derived from an EMBL/GenBank/DDBJ whole genome shotgun (WGS) entry which is preliminary data.</text>
</comment>
<reference evidence="1 2" key="1">
    <citation type="submission" date="2024-04" db="EMBL/GenBank/DDBJ databases">
        <title>Flavobacterium sp. DGU11 16S ribosomal RNA gene Genome sequencing and assembly.</title>
        <authorList>
            <person name="Park S."/>
        </authorList>
    </citation>
    <scope>NUCLEOTIDE SEQUENCE [LARGE SCALE GENOMIC DNA]</scope>
    <source>
        <strain evidence="1 2">DGU11</strain>
    </source>
</reference>
<dbReference type="EMBL" id="JBBYHR010000002">
    <property type="protein sequence ID" value="MEL1243579.1"/>
    <property type="molecule type" value="Genomic_DNA"/>
</dbReference>
<keyword evidence="2" id="KW-1185">Reference proteome</keyword>
<dbReference type="Proteomes" id="UP001464555">
    <property type="component" value="Unassembled WGS sequence"/>
</dbReference>